<sequence length="123" mass="12772">MRADSASIKPMIAHSSKPSRESNADDALDERAACKAEVTRYQAVEIGGQGIGAEAIGAQAIGVLALSAVAVGAIAIGALAIGRLVIGRAKIRRLEIDELVVRRLRVIEDIQTGQTLEGSSKAP</sequence>
<evidence type="ECO:0000256" key="2">
    <source>
        <dbReference type="SAM" id="Phobius"/>
    </source>
</evidence>
<keyword evidence="4" id="KW-1185">Reference proteome</keyword>
<evidence type="ECO:0000313" key="3">
    <source>
        <dbReference type="EMBL" id="RBP41270.1"/>
    </source>
</evidence>
<keyword evidence="2" id="KW-0812">Transmembrane</keyword>
<gene>
    <name evidence="3" type="ORF">DES53_107101</name>
</gene>
<proteinExistence type="predicted"/>
<keyword evidence="2" id="KW-1133">Transmembrane helix</keyword>
<dbReference type="Proteomes" id="UP000253426">
    <property type="component" value="Unassembled WGS sequence"/>
</dbReference>
<dbReference type="EMBL" id="QNRR01000007">
    <property type="protein sequence ID" value="RBP41270.1"/>
    <property type="molecule type" value="Genomic_DNA"/>
</dbReference>
<protein>
    <submittedName>
        <fullName evidence="3">Uncharacterized protein</fullName>
    </submittedName>
</protein>
<name>A0A366HGS2_9BACT</name>
<feature type="compositionally biased region" description="Basic and acidic residues" evidence="1">
    <location>
        <begin position="18"/>
        <end position="28"/>
    </location>
</feature>
<organism evidence="3 4">
    <name type="scientific">Roseimicrobium gellanilyticum</name>
    <dbReference type="NCBI Taxonomy" id="748857"/>
    <lineage>
        <taxon>Bacteria</taxon>
        <taxon>Pseudomonadati</taxon>
        <taxon>Verrucomicrobiota</taxon>
        <taxon>Verrucomicrobiia</taxon>
        <taxon>Verrucomicrobiales</taxon>
        <taxon>Verrucomicrobiaceae</taxon>
        <taxon>Roseimicrobium</taxon>
    </lineage>
</organism>
<accession>A0A366HGS2</accession>
<comment type="caution">
    <text evidence="3">The sequence shown here is derived from an EMBL/GenBank/DDBJ whole genome shotgun (WGS) entry which is preliminary data.</text>
</comment>
<feature type="transmembrane region" description="Helical" evidence="2">
    <location>
        <begin position="60"/>
        <end position="86"/>
    </location>
</feature>
<evidence type="ECO:0000256" key="1">
    <source>
        <dbReference type="SAM" id="MobiDB-lite"/>
    </source>
</evidence>
<evidence type="ECO:0000313" key="4">
    <source>
        <dbReference type="Proteomes" id="UP000253426"/>
    </source>
</evidence>
<keyword evidence="2" id="KW-0472">Membrane</keyword>
<feature type="region of interest" description="Disordered" evidence="1">
    <location>
        <begin position="1"/>
        <end position="28"/>
    </location>
</feature>
<dbReference type="AlphaFoldDB" id="A0A366HGS2"/>
<reference evidence="3 4" key="1">
    <citation type="submission" date="2018-06" db="EMBL/GenBank/DDBJ databases">
        <title>Genomic Encyclopedia of Type Strains, Phase IV (KMG-IV): sequencing the most valuable type-strain genomes for metagenomic binning, comparative biology and taxonomic classification.</title>
        <authorList>
            <person name="Goeker M."/>
        </authorList>
    </citation>
    <scope>NUCLEOTIDE SEQUENCE [LARGE SCALE GENOMIC DNA]</scope>
    <source>
        <strain evidence="3 4">DSM 25532</strain>
    </source>
</reference>